<dbReference type="Proteomes" id="UP000613452">
    <property type="component" value="Unassembled WGS sequence"/>
</dbReference>
<accession>A0A1Q4L309</accession>
<dbReference type="InterPro" id="IPR036388">
    <property type="entry name" value="WH-like_DNA-bd_sf"/>
</dbReference>
<evidence type="ECO:0000313" key="1">
    <source>
        <dbReference type="EMBL" id="MBK1611846.1"/>
    </source>
</evidence>
<evidence type="ECO:0000313" key="2">
    <source>
        <dbReference type="EMBL" id="OKA31423.1"/>
    </source>
</evidence>
<dbReference type="Gene3D" id="1.10.10.10">
    <property type="entry name" value="Winged helix-like DNA-binding domain superfamily/Winged helix DNA-binding domain"/>
    <property type="match status" value="1"/>
</dbReference>
<comment type="caution">
    <text evidence="2">The sequence shown here is derived from an EMBL/GenBank/DDBJ whole genome shotgun (WGS) entry which is preliminary data.</text>
</comment>
<sequence length="99" mass="11547">MKISEIFANEQLKNNEKLFLIYLHMKGCHKKERLIDTAELEKAMSLSYVSLWRIKDSLLKKGLITIARETSNAIQEYKLNSVQDQNEITSDTTRQTEEV</sequence>
<evidence type="ECO:0008006" key="5">
    <source>
        <dbReference type="Google" id="ProtNLM"/>
    </source>
</evidence>
<evidence type="ECO:0000313" key="3">
    <source>
        <dbReference type="Proteomes" id="UP000186535"/>
    </source>
</evidence>
<dbReference type="EMBL" id="MPON01000035">
    <property type="protein sequence ID" value="OKA31423.1"/>
    <property type="molecule type" value="Genomic_DNA"/>
</dbReference>
<reference evidence="2 3" key="1">
    <citation type="submission" date="2016-11" db="EMBL/GenBank/DDBJ databases">
        <title>Identification of Bacillus cereus isolated from egg-white.</title>
        <authorList>
            <person name="Soni A."/>
            <person name="Oey I."/>
            <person name="Silcock P."/>
            <person name="Bremer P."/>
        </authorList>
    </citation>
    <scope>NUCLEOTIDE SEQUENCE [LARGE SCALE GENOMIC DNA]</scope>
    <source>
        <strain evidence="2 3">NZAS03</strain>
    </source>
</reference>
<name>A0A1Q4L309_BACCE</name>
<proteinExistence type="predicted"/>
<dbReference type="AlphaFoldDB" id="A0A1Q4L309"/>
<evidence type="ECO:0000313" key="4">
    <source>
        <dbReference type="Proteomes" id="UP000613452"/>
    </source>
</evidence>
<dbReference type="RefSeq" id="WP_073519138.1">
    <property type="nucleotide sequence ID" value="NZ_JAEFBZ010000012.1"/>
</dbReference>
<dbReference type="EMBL" id="JAEFBZ010000012">
    <property type="protein sequence ID" value="MBK1611846.1"/>
    <property type="molecule type" value="Genomic_DNA"/>
</dbReference>
<organism evidence="2 3">
    <name type="scientific">Bacillus cereus</name>
    <dbReference type="NCBI Taxonomy" id="1396"/>
    <lineage>
        <taxon>Bacteria</taxon>
        <taxon>Bacillati</taxon>
        <taxon>Bacillota</taxon>
        <taxon>Bacilli</taxon>
        <taxon>Bacillales</taxon>
        <taxon>Bacillaceae</taxon>
        <taxon>Bacillus</taxon>
        <taxon>Bacillus cereus group</taxon>
    </lineage>
</organism>
<protein>
    <recommendedName>
        <fullName evidence="5">MarR family transcriptional regulator</fullName>
    </recommendedName>
</protein>
<gene>
    <name evidence="2" type="ORF">BJR07_29695</name>
    <name evidence="1" type="ORF">JCR31_28865</name>
</gene>
<reference evidence="1 4" key="2">
    <citation type="submission" date="2020-12" db="EMBL/GenBank/DDBJ databases">
        <title>Genome assembly for a thermostable protease producing Bacillus cereus MAKP1 strain isolated from chicken gut.</title>
        <authorList>
            <person name="Malaviya A."/>
        </authorList>
    </citation>
    <scope>NUCLEOTIDE SEQUENCE [LARGE SCALE GENOMIC DNA]</scope>
    <source>
        <strain evidence="1 4">MAKP1</strain>
    </source>
</reference>
<dbReference type="Proteomes" id="UP000186535">
    <property type="component" value="Unassembled WGS sequence"/>
</dbReference>